<reference evidence="1 2" key="1">
    <citation type="journal article" date="2024" name="J Genomics">
        <title>Draft genome sequencing and assembly of Favolaschia claudopus CIRM-BRFM 2984 isolated from oak limbs.</title>
        <authorList>
            <person name="Navarro D."/>
            <person name="Drula E."/>
            <person name="Chaduli D."/>
            <person name="Cazenave R."/>
            <person name="Ahrendt S."/>
            <person name="Wang J."/>
            <person name="Lipzen A."/>
            <person name="Daum C."/>
            <person name="Barry K."/>
            <person name="Grigoriev I.V."/>
            <person name="Favel A."/>
            <person name="Rosso M.N."/>
            <person name="Martin F."/>
        </authorList>
    </citation>
    <scope>NUCLEOTIDE SEQUENCE [LARGE SCALE GENOMIC DNA]</scope>
    <source>
        <strain evidence="1 2">CIRM-BRFM 2984</strain>
    </source>
</reference>
<evidence type="ECO:0000313" key="2">
    <source>
        <dbReference type="Proteomes" id="UP001362999"/>
    </source>
</evidence>
<dbReference type="AlphaFoldDB" id="A0AAV9YZF0"/>
<dbReference type="Proteomes" id="UP001362999">
    <property type="component" value="Unassembled WGS sequence"/>
</dbReference>
<accession>A0AAV9YZF0</accession>
<name>A0AAV9YZF0_9AGAR</name>
<keyword evidence="2" id="KW-1185">Reference proteome</keyword>
<gene>
    <name evidence="1" type="ORF">R3P38DRAFT_2816396</name>
</gene>
<dbReference type="EMBL" id="JAWWNJ010000280">
    <property type="protein sequence ID" value="KAK6966373.1"/>
    <property type="molecule type" value="Genomic_DNA"/>
</dbReference>
<comment type="caution">
    <text evidence="1">The sequence shown here is derived from an EMBL/GenBank/DDBJ whole genome shotgun (WGS) entry which is preliminary data.</text>
</comment>
<organism evidence="1 2">
    <name type="scientific">Favolaschia claudopus</name>
    <dbReference type="NCBI Taxonomy" id="2862362"/>
    <lineage>
        <taxon>Eukaryota</taxon>
        <taxon>Fungi</taxon>
        <taxon>Dikarya</taxon>
        <taxon>Basidiomycota</taxon>
        <taxon>Agaricomycotina</taxon>
        <taxon>Agaricomycetes</taxon>
        <taxon>Agaricomycetidae</taxon>
        <taxon>Agaricales</taxon>
        <taxon>Marasmiineae</taxon>
        <taxon>Mycenaceae</taxon>
        <taxon>Favolaschia</taxon>
    </lineage>
</organism>
<protein>
    <submittedName>
        <fullName evidence="1">Uncharacterized protein</fullName>
    </submittedName>
</protein>
<evidence type="ECO:0000313" key="1">
    <source>
        <dbReference type="EMBL" id="KAK6966373.1"/>
    </source>
</evidence>
<sequence>MARVRAVGRFIVCNVVTYFSNYPGCTCEFRRNGQSDDITPFNFGMKAHNTTTSNPQILEIFGEFFERNLTDYSVRRIRIEGWRNFAGSSAGYKEQKGRFFEAIDPAGLHQSRCQLTESLVFADWVKIFWPIFGTHTNPNNYPQTPSLSSSQPSVRHTRRRLEKAVKLAIVCAFGAELSYCMKKTLTVFLDILRAVKTTNSPGCFALLGRLRQATSRARKRGFIKSHLLRPVVSGVLSKKPESRFPHLSLIMLSEIPAPKTPNQAIARAPLDRLFVLGEYLNSFSSATHSASSSSPQPHIVAAPMPMLRSCVRRPGRPASHYGMLSPPAVALYVATPSFRAHIAPLYLIYSNIIIFQNYLMCALIDFDYFNRYNCYNFG</sequence>
<proteinExistence type="predicted"/>